<keyword evidence="3" id="KW-0645">Protease</keyword>
<dbReference type="InterPro" id="IPR008754">
    <property type="entry name" value="Peptidase_M43"/>
</dbReference>
<keyword evidence="7" id="KW-0862">Zinc</keyword>
<sequence>MTAASYLPQTLRTRSLDSECGIKGAPSSLIGVIEQRRDNDLLYRSLEGRNDKIQVTAHFHVAVFSNSTADTASNETIKKQFQILKDTYARYGISLNLGSISREINDTIAVLSVWNQNEAEDEIIGSSAETEDYWKRTRTGSYEALHIYYYENIVGTAAFCNFAKPNRAKSEYFLDACHLRINVLPGGSAPYRFYGTSAVHEVGHWFGLFHTFEGGCEGEGDYIDDTPAQTVTSANGTCPIGTKDTCPDLPGTDMVNNYMDYTADPCRDTFTPGQYSRMHNVFWAVRAGK</sequence>
<dbReference type="Pfam" id="PF05572">
    <property type="entry name" value="Peptidase_M43"/>
    <property type="match status" value="1"/>
</dbReference>
<feature type="domain" description="Peptidase M43 pregnancy-associated plasma-A" evidence="10">
    <location>
        <begin position="197"/>
        <end position="281"/>
    </location>
</feature>
<evidence type="ECO:0000256" key="3">
    <source>
        <dbReference type="ARBA" id="ARBA00022670"/>
    </source>
</evidence>
<evidence type="ECO:0000313" key="12">
    <source>
        <dbReference type="Proteomes" id="UP000766486"/>
    </source>
</evidence>
<keyword evidence="9" id="KW-1015">Disulfide bond</keyword>
<keyword evidence="8" id="KW-0482">Metalloprotease</keyword>
<name>A0ABY6UCL1_BIOOC</name>
<evidence type="ECO:0000313" key="11">
    <source>
        <dbReference type="EMBL" id="VUC28855.1"/>
    </source>
</evidence>
<comment type="function">
    <text evidence="1">Secreted metalloproteinase that allows assimilation of proteinaceous substrates.</text>
</comment>
<evidence type="ECO:0000256" key="2">
    <source>
        <dbReference type="ARBA" id="ARBA00008721"/>
    </source>
</evidence>
<evidence type="ECO:0000256" key="6">
    <source>
        <dbReference type="ARBA" id="ARBA00022801"/>
    </source>
</evidence>
<keyword evidence="12" id="KW-1185">Reference proteome</keyword>
<evidence type="ECO:0000256" key="4">
    <source>
        <dbReference type="ARBA" id="ARBA00022723"/>
    </source>
</evidence>
<evidence type="ECO:0000256" key="9">
    <source>
        <dbReference type="ARBA" id="ARBA00023157"/>
    </source>
</evidence>
<accession>A0ABY6UCL1</accession>
<dbReference type="PANTHER" id="PTHR47466:SF1">
    <property type="entry name" value="METALLOPROTEASE MEP1 (AFU_ORTHOLOGUE AFUA_1G07730)-RELATED"/>
    <property type="match status" value="1"/>
</dbReference>
<comment type="caution">
    <text evidence="11">The sequence shown here is derived from an EMBL/GenBank/DDBJ whole genome shotgun (WGS) entry which is preliminary data.</text>
</comment>
<keyword evidence="4" id="KW-0479">Metal-binding</keyword>
<reference evidence="11 12" key="1">
    <citation type="submission" date="2019-06" db="EMBL/GenBank/DDBJ databases">
        <authorList>
            <person name="Broberg M."/>
        </authorList>
    </citation>
    <scope>NUCLEOTIDE SEQUENCE [LARGE SCALE GENOMIC DNA]</scope>
</reference>
<dbReference type="PANTHER" id="PTHR47466">
    <property type="match status" value="1"/>
</dbReference>
<gene>
    <name evidence="11" type="ORF">CLO192961_LOCUS245245</name>
</gene>
<keyword evidence="6" id="KW-0378">Hydrolase</keyword>
<evidence type="ECO:0000256" key="7">
    <source>
        <dbReference type="ARBA" id="ARBA00022833"/>
    </source>
</evidence>
<dbReference type="Proteomes" id="UP000766486">
    <property type="component" value="Unassembled WGS sequence"/>
</dbReference>
<dbReference type="SUPFAM" id="SSF55486">
    <property type="entry name" value="Metalloproteases ('zincins'), catalytic domain"/>
    <property type="match status" value="1"/>
</dbReference>
<evidence type="ECO:0000256" key="5">
    <source>
        <dbReference type="ARBA" id="ARBA00022729"/>
    </source>
</evidence>
<evidence type="ECO:0000256" key="8">
    <source>
        <dbReference type="ARBA" id="ARBA00023049"/>
    </source>
</evidence>
<dbReference type="EMBL" id="CABFNS010000794">
    <property type="protein sequence ID" value="VUC28855.1"/>
    <property type="molecule type" value="Genomic_DNA"/>
</dbReference>
<dbReference type="Gene3D" id="3.40.390.10">
    <property type="entry name" value="Collagenase (Catalytic Domain)"/>
    <property type="match status" value="1"/>
</dbReference>
<protein>
    <recommendedName>
        <fullName evidence="10">Peptidase M43 pregnancy-associated plasma-A domain-containing protein</fullName>
    </recommendedName>
</protein>
<proteinExistence type="inferred from homology"/>
<comment type="similarity">
    <text evidence="2">Belongs to the peptidase M43B family.</text>
</comment>
<evidence type="ECO:0000259" key="10">
    <source>
        <dbReference type="Pfam" id="PF05572"/>
    </source>
</evidence>
<evidence type="ECO:0000256" key="1">
    <source>
        <dbReference type="ARBA" id="ARBA00003174"/>
    </source>
</evidence>
<keyword evidence="5" id="KW-0732">Signal</keyword>
<dbReference type="InterPro" id="IPR024079">
    <property type="entry name" value="MetalloPept_cat_dom_sf"/>
</dbReference>
<organism evidence="11 12">
    <name type="scientific">Bionectria ochroleuca</name>
    <name type="common">Gliocladium roseum</name>
    <dbReference type="NCBI Taxonomy" id="29856"/>
    <lineage>
        <taxon>Eukaryota</taxon>
        <taxon>Fungi</taxon>
        <taxon>Dikarya</taxon>
        <taxon>Ascomycota</taxon>
        <taxon>Pezizomycotina</taxon>
        <taxon>Sordariomycetes</taxon>
        <taxon>Hypocreomycetidae</taxon>
        <taxon>Hypocreales</taxon>
        <taxon>Bionectriaceae</taxon>
        <taxon>Clonostachys</taxon>
    </lineage>
</organism>